<dbReference type="InterPro" id="IPR016071">
    <property type="entry name" value="Staphylococal_nuclease_OB-fold"/>
</dbReference>
<keyword evidence="1" id="KW-0540">Nuclease</keyword>
<keyword evidence="3" id="KW-0378">Hydrolase</keyword>
<dbReference type="Gene3D" id="2.40.50.90">
    <property type="match status" value="1"/>
</dbReference>
<keyword evidence="7" id="KW-1185">Reference proteome</keyword>
<evidence type="ECO:0000313" key="7">
    <source>
        <dbReference type="Proteomes" id="UP001568698"/>
    </source>
</evidence>
<dbReference type="PANTHER" id="PTHR12302">
    <property type="entry name" value="EBNA2 BINDING PROTEIN P100"/>
    <property type="match status" value="1"/>
</dbReference>
<dbReference type="InterPro" id="IPR002071">
    <property type="entry name" value="Thermonucl_AS"/>
</dbReference>
<evidence type="ECO:0000256" key="3">
    <source>
        <dbReference type="ARBA" id="ARBA00022801"/>
    </source>
</evidence>
<sequence length="151" mass="17042">MRNILITTLLFLALALPALAGDVTLLEPGDRIVAQVLAVTDGDSLVVEVRGLRMAVRMAGVDCPEWNAKGGKEATAYTTEWINRGRTVILEAAQDYYTKKPDCWDRYGRLLAWVWRDGHLLQEDLVHTGHAEIKYIKEHDKHYARLQAAKE</sequence>
<reference evidence="6 7" key="1">
    <citation type="submission" date="2024-08" db="EMBL/GenBank/DDBJ databases">
        <title>Sulfate-reducing bacteria isolated from formation water of the oil field in Kazakhstan and description of Pseudodesulfovibrio sp.</title>
        <authorList>
            <person name="Bidzhieva S.K."/>
            <person name="Tourova T.P."/>
            <person name="Grouzdev D.S."/>
            <person name="Beletsky A.V."/>
            <person name="Sokolova D.S."/>
            <person name="Samigullina S.R."/>
            <person name="Poltaraus A.B."/>
            <person name="Avtukh A.N."/>
            <person name="Tereshina V.M."/>
            <person name="Zhaparov N.S."/>
            <person name="Mardanov A.V."/>
            <person name="Nazina T.N."/>
        </authorList>
    </citation>
    <scope>NUCLEOTIDE SEQUENCE [LARGE SCALE GENOMIC DNA]</scope>
    <source>
        <strain evidence="6 7">9FUS</strain>
    </source>
</reference>
<dbReference type="EMBL" id="JBGLYH010000023">
    <property type="protein sequence ID" value="MEZ7197042.1"/>
    <property type="molecule type" value="Genomic_DNA"/>
</dbReference>
<dbReference type="Pfam" id="PF00565">
    <property type="entry name" value="SNase"/>
    <property type="match status" value="1"/>
</dbReference>
<dbReference type="InterPro" id="IPR035437">
    <property type="entry name" value="SNase_OB-fold_sf"/>
</dbReference>
<dbReference type="SUPFAM" id="SSF50199">
    <property type="entry name" value="Staphylococcal nuclease"/>
    <property type="match status" value="1"/>
</dbReference>
<evidence type="ECO:0000256" key="1">
    <source>
        <dbReference type="ARBA" id="ARBA00022722"/>
    </source>
</evidence>
<organism evidence="6 7">
    <name type="scientific">Pseudodesulfovibrio karagichevae</name>
    <dbReference type="NCBI Taxonomy" id="3239305"/>
    <lineage>
        <taxon>Bacteria</taxon>
        <taxon>Pseudomonadati</taxon>
        <taxon>Thermodesulfobacteriota</taxon>
        <taxon>Desulfovibrionia</taxon>
        <taxon>Desulfovibrionales</taxon>
        <taxon>Desulfovibrionaceae</taxon>
    </lineage>
</organism>
<evidence type="ECO:0000256" key="2">
    <source>
        <dbReference type="ARBA" id="ARBA00022759"/>
    </source>
</evidence>
<feature type="signal peptide" evidence="4">
    <location>
        <begin position="1"/>
        <end position="20"/>
    </location>
</feature>
<gene>
    <name evidence="6" type="ORF">AB6M95_09810</name>
</gene>
<dbReference type="SMART" id="SM00318">
    <property type="entry name" value="SNc"/>
    <property type="match status" value="1"/>
</dbReference>
<dbReference type="PROSITE" id="PS01284">
    <property type="entry name" value="TNASE_2"/>
    <property type="match status" value="1"/>
</dbReference>
<evidence type="ECO:0000256" key="4">
    <source>
        <dbReference type="SAM" id="SignalP"/>
    </source>
</evidence>
<feature type="domain" description="TNase-like" evidence="5">
    <location>
        <begin position="30"/>
        <end position="151"/>
    </location>
</feature>
<accession>A0ABV4K264</accession>
<keyword evidence="4" id="KW-0732">Signal</keyword>
<dbReference type="PANTHER" id="PTHR12302:SF3">
    <property type="entry name" value="SERINE_THREONINE-PROTEIN KINASE 31"/>
    <property type="match status" value="1"/>
</dbReference>
<keyword evidence="2" id="KW-0255">Endonuclease</keyword>
<evidence type="ECO:0000313" key="6">
    <source>
        <dbReference type="EMBL" id="MEZ7197042.1"/>
    </source>
</evidence>
<proteinExistence type="predicted"/>
<feature type="chain" id="PRO_5045571944" evidence="4">
    <location>
        <begin position="21"/>
        <end position="151"/>
    </location>
</feature>
<comment type="caution">
    <text evidence="6">The sequence shown here is derived from an EMBL/GenBank/DDBJ whole genome shotgun (WGS) entry which is preliminary data.</text>
</comment>
<evidence type="ECO:0000259" key="5">
    <source>
        <dbReference type="PROSITE" id="PS50830"/>
    </source>
</evidence>
<protein>
    <submittedName>
        <fullName evidence="6">Thermonuclease family protein</fullName>
    </submittedName>
</protein>
<dbReference type="RefSeq" id="WP_371386561.1">
    <property type="nucleotide sequence ID" value="NZ_JBGLYH010000023.1"/>
</dbReference>
<dbReference type="PROSITE" id="PS50830">
    <property type="entry name" value="TNASE_3"/>
    <property type="match status" value="1"/>
</dbReference>
<name>A0ABV4K264_9BACT</name>
<dbReference type="Proteomes" id="UP001568698">
    <property type="component" value="Unassembled WGS sequence"/>
</dbReference>